<dbReference type="PANTHER" id="PTHR43157:SF31">
    <property type="entry name" value="PHOSPHATIDYLINOSITOL-GLYCAN BIOSYNTHESIS CLASS F PROTEIN"/>
    <property type="match status" value="1"/>
</dbReference>
<dbReference type="GO" id="GO:0016491">
    <property type="term" value="F:oxidoreductase activity"/>
    <property type="evidence" value="ECO:0007669"/>
    <property type="project" value="UniProtKB-KW"/>
</dbReference>
<dbReference type="AlphaFoldDB" id="A0A5M3MPC0"/>
<evidence type="ECO:0000313" key="2">
    <source>
        <dbReference type="EMBL" id="EIW81022.1"/>
    </source>
</evidence>
<reference evidence="3" key="1">
    <citation type="journal article" date="2012" name="Science">
        <title>The Paleozoic origin of enzymatic lignin decomposition reconstructed from 31 fungal genomes.</title>
        <authorList>
            <person name="Floudas D."/>
            <person name="Binder M."/>
            <person name="Riley R."/>
            <person name="Barry K."/>
            <person name="Blanchette R.A."/>
            <person name="Henrissat B."/>
            <person name="Martinez A.T."/>
            <person name="Otillar R."/>
            <person name="Spatafora J.W."/>
            <person name="Yadav J.S."/>
            <person name="Aerts A."/>
            <person name="Benoit I."/>
            <person name="Boyd A."/>
            <person name="Carlson A."/>
            <person name="Copeland A."/>
            <person name="Coutinho P.M."/>
            <person name="de Vries R.P."/>
            <person name="Ferreira P."/>
            <person name="Findley K."/>
            <person name="Foster B."/>
            <person name="Gaskell J."/>
            <person name="Glotzer D."/>
            <person name="Gorecki P."/>
            <person name="Heitman J."/>
            <person name="Hesse C."/>
            <person name="Hori C."/>
            <person name="Igarashi K."/>
            <person name="Jurgens J.A."/>
            <person name="Kallen N."/>
            <person name="Kersten P."/>
            <person name="Kohler A."/>
            <person name="Kuees U."/>
            <person name="Kumar T.K.A."/>
            <person name="Kuo A."/>
            <person name="LaButti K."/>
            <person name="Larrondo L.F."/>
            <person name="Lindquist E."/>
            <person name="Ling A."/>
            <person name="Lombard V."/>
            <person name="Lucas S."/>
            <person name="Lundell T."/>
            <person name="Martin R."/>
            <person name="McLaughlin D.J."/>
            <person name="Morgenstern I."/>
            <person name="Morin E."/>
            <person name="Murat C."/>
            <person name="Nagy L.G."/>
            <person name="Nolan M."/>
            <person name="Ohm R.A."/>
            <person name="Patyshakuliyeva A."/>
            <person name="Rokas A."/>
            <person name="Ruiz-Duenas F.J."/>
            <person name="Sabat G."/>
            <person name="Salamov A."/>
            <person name="Samejima M."/>
            <person name="Schmutz J."/>
            <person name="Slot J.C."/>
            <person name="St John F."/>
            <person name="Stenlid J."/>
            <person name="Sun H."/>
            <person name="Sun S."/>
            <person name="Syed K."/>
            <person name="Tsang A."/>
            <person name="Wiebenga A."/>
            <person name="Young D."/>
            <person name="Pisabarro A."/>
            <person name="Eastwood D.C."/>
            <person name="Martin F."/>
            <person name="Cullen D."/>
            <person name="Grigoriev I.V."/>
            <person name="Hibbett D.S."/>
        </authorList>
    </citation>
    <scope>NUCLEOTIDE SEQUENCE [LARGE SCALE GENOMIC DNA]</scope>
    <source>
        <strain evidence="3">RWD-64-598 SS2</strain>
    </source>
</reference>
<dbReference type="KEGG" id="cput:CONPUDRAFT_90086"/>
<dbReference type="SUPFAM" id="SSF51735">
    <property type="entry name" value="NAD(P)-binding Rossmann-fold domains"/>
    <property type="match status" value="1"/>
</dbReference>
<keyword evidence="1" id="KW-0560">Oxidoreductase</keyword>
<dbReference type="EMBL" id="JH711578">
    <property type="protein sequence ID" value="EIW81022.1"/>
    <property type="molecule type" value="Genomic_DNA"/>
</dbReference>
<name>A0A5M3MPC0_CONPW</name>
<keyword evidence="3" id="KW-1185">Reference proteome</keyword>
<dbReference type="GeneID" id="19211371"/>
<dbReference type="Proteomes" id="UP000053558">
    <property type="component" value="Unassembled WGS sequence"/>
</dbReference>
<dbReference type="Pfam" id="PF00106">
    <property type="entry name" value="adh_short"/>
    <property type="match status" value="1"/>
</dbReference>
<dbReference type="PANTHER" id="PTHR43157">
    <property type="entry name" value="PHOSPHATIDYLINOSITOL-GLYCAN BIOSYNTHESIS CLASS F PROTEIN-RELATED"/>
    <property type="match status" value="1"/>
</dbReference>
<organism evidence="2 3">
    <name type="scientific">Coniophora puteana (strain RWD-64-598)</name>
    <name type="common">Brown rot fungus</name>
    <dbReference type="NCBI Taxonomy" id="741705"/>
    <lineage>
        <taxon>Eukaryota</taxon>
        <taxon>Fungi</taxon>
        <taxon>Dikarya</taxon>
        <taxon>Basidiomycota</taxon>
        <taxon>Agaricomycotina</taxon>
        <taxon>Agaricomycetes</taxon>
        <taxon>Agaricomycetidae</taxon>
        <taxon>Boletales</taxon>
        <taxon>Coniophorineae</taxon>
        <taxon>Coniophoraceae</taxon>
        <taxon>Coniophora</taxon>
    </lineage>
</organism>
<dbReference type="Gene3D" id="3.40.50.720">
    <property type="entry name" value="NAD(P)-binding Rossmann-like Domain"/>
    <property type="match status" value="1"/>
</dbReference>
<dbReference type="InterPro" id="IPR002347">
    <property type="entry name" value="SDR_fam"/>
</dbReference>
<protein>
    <submittedName>
        <fullName evidence="2">NAD(P)-binding protein</fullName>
    </submittedName>
</protein>
<evidence type="ECO:0000313" key="3">
    <source>
        <dbReference type="Proteomes" id="UP000053558"/>
    </source>
</evidence>
<dbReference type="OrthoDB" id="191139at2759"/>
<sequence>MLRQSYPPKPKFKVEDIPDLAGQVHVVTGANTGVGKEIAKALLSKNAKVYIASRDRAKSEAAIEELKQATGKEAFFIQLNLSKLSDIKAAAEEFSSKESQLHVLYNNAGLMFPPISQLTEDGYDLQWGTNVLGTYYFTKLLLPTMLETAKTAPDGKVRVVTTASVVHYMVNGLNYNTFKDGPARKKMGTQKLYYQSKHGDVMLANELARRYGDQGLVSTSVNPGNLNTELARHLTSFRQWFLRTFISYPAPMGALTSLYCGTSPEGNQWNGRFFAPWARADQAHPATDDAKAGQELWSWLEEQVKDV</sequence>
<comment type="caution">
    <text evidence="2">The sequence shown here is derived from an EMBL/GenBank/DDBJ whole genome shotgun (WGS) entry which is preliminary data.</text>
</comment>
<accession>A0A5M3MPC0</accession>
<proteinExistence type="predicted"/>
<dbReference type="PRINTS" id="PR00081">
    <property type="entry name" value="GDHRDH"/>
</dbReference>
<dbReference type="RefSeq" id="XP_007768459.1">
    <property type="nucleotide sequence ID" value="XM_007770269.1"/>
</dbReference>
<gene>
    <name evidence="2" type="ORF">CONPUDRAFT_90086</name>
</gene>
<dbReference type="InterPro" id="IPR036291">
    <property type="entry name" value="NAD(P)-bd_dom_sf"/>
</dbReference>
<dbReference type="OMA" id="SDCKKTW"/>
<evidence type="ECO:0000256" key="1">
    <source>
        <dbReference type="ARBA" id="ARBA00023002"/>
    </source>
</evidence>